<dbReference type="SUPFAM" id="SSF50814">
    <property type="entry name" value="Lipocalins"/>
    <property type="match status" value="1"/>
</dbReference>
<dbReference type="GO" id="GO:0005737">
    <property type="term" value="C:cytoplasm"/>
    <property type="evidence" value="ECO:0007669"/>
    <property type="project" value="TreeGrafter"/>
</dbReference>
<feature type="domain" description="Lipocalin/cytosolic fatty-acid binding" evidence="3">
    <location>
        <begin position="84"/>
        <end position="219"/>
    </location>
</feature>
<organism evidence="4 5">
    <name type="scientific">Acyrthosiphon pisum</name>
    <name type="common">Pea aphid</name>
    <dbReference type="NCBI Taxonomy" id="7029"/>
    <lineage>
        <taxon>Eukaryota</taxon>
        <taxon>Metazoa</taxon>
        <taxon>Ecdysozoa</taxon>
        <taxon>Arthropoda</taxon>
        <taxon>Hexapoda</taxon>
        <taxon>Insecta</taxon>
        <taxon>Pterygota</taxon>
        <taxon>Neoptera</taxon>
        <taxon>Paraneoptera</taxon>
        <taxon>Hemiptera</taxon>
        <taxon>Sternorrhyncha</taxon>
        <taxon>Aphidomorpha</taxon>
        <taxon>Aphidoidea</taxon>
        <taxon>Aphididae</taxon>
        <taxon>Macrosiphini</taxon>
        <taxon>Acyrthosiphon</taxon>
    </lineage>
</organism>
<dbReference type="PROSITE" id="PS00213">
    <property type="entry name" value="LIPOCALIN"/>
    <property type="match status" value="1"/>
</dbReference>
<reference evidence="5" key="1">
    <citation type="submission" date="2010-06" db="EMBL/GenBank/DDBJ databases">
        <authorList>
            <person name="Jiang H."/>
            <person name="Abraham K."/>
            <person name="Ali S."/>
            <person name="Alsbrooks S.L."/>
            <person name="Anim B.N."/>
            <person name="Anosike U.S."/>
            <person name="Attaway T."/>
            <person name="Bandaranaike D.P."/>
            <person name="Battles P.K."/>
            <person name="Bell S.N."/>
            <person name="Bell A.V."/>
            <person name="Beltran B."/>
            <person name="Bickham C."/>
            <person name="Bustamante Y."/>
            <person name="Caleb T."/>
            <person name="Canada A."/>
            <person name="Cardenas V."/>
            <person name="Carter K."/>
            <person name="Chacko J."/>
            <person name="Chandrabose M.N."/>
            <person name="Chavez D."/>
            <person name="Chavez A."/>
            <person name="Chen L."/>
            <person name="Chu H.-S."/>
            <person name="Claassen K.J."/>
            <person name="Cockrell R."/>
            <person name="Collins M."/>
            <person name="Cooper J.A."/>
            <person name="Cree A."/>
            <person name="Curry S.M."/>
            <person name="Da Y."/>
            <person name="Dao M.D."/>
            <person name="Das B."/>
            <person name="Davila M.-L."/>
            <person name="Davy-Carroll L."/>
            <person name="Denson S."/>
            <person name="Dinh H."/>
            <person name="Ebong V.E."/>
            <person name="Edwards J.R."/>
            <person name="Egan A."/>
            <person name="El-Daye J."/>
            <person name="Escobedo L."/>
            <person name="Fernandez S."/>
            <person name="Fernando P.R."/>
            <person name="Flagg N."/>
            <person name="Forbes L.D."/>
            <person name="Fowler R.G."/>
            <person name="Fu Q."/>
            <person name="Gabisi R.A."/>
            <person name="Ganer J."/>
            <person name="Garbino Pronczuk A."/>
            <person name="Garcia R.M."/>
            <person name="Garner T."/>
            <person name="Garrett T.E."/>
            <person name="Gonzalez D.A."/>
            <person name="Hamid H."/>
            <person name="Hawkins E.S."/>
            <person name="Hirani K."/>
            <person name="Hogues M.E."/>
            <person name="Hollins B."/>
            <person name="Hsiao C.-H."/>
            <person name="Jabil R."/>
            <person name="James M.L."/>
            <person name="Jhangiani S.N."/>
            <person name="Johnson B."/>
            <person name="Johnson Q."/>
            <person name="Joshi V."/>
            <person name="Kalu J.B."/>
            <person name="Kam C."/>
            <person name="Kashfia A."/>
            <person name="Keebler J."/>
            <person name="Kisamo H."/>
            <person name="Kovar C.L."/>
            <person name="Lago L.A."/>
            <person name="Lai C.-Y."/>
            <person name="Laidlaw J."/>
            <person name="Lara F."/>
            <person name="Le T.-K."/>
            <person name="Lee S.L."/>
            <person name="Legall F.H."/>
            <person name="Lemon S.J."/>
            <person name="Lewis L.R."/>
            <person name="Li B."/>
            <person name="Liu Y."/>
            <person name="Liu Y.-S."/>
            <person name="Lopez J."/>
            <person name="Lozado R.J."/>
            <person name="Lu J."/>
            <person name="Madu R.C."/>
            <person name="Maheshwari M."/>
            <person name="Maheshwari R."/>
            <person name="Malloy K."/>
            <person name="Martinez E."/>
            <person name="Mathew T."/>
            <person name="Mercado I.C."/>
            <person name="Mercado C."/>
            <person name="Meyer B."/>
            <person name="Montgomery K."/>
            <person name="Morgan M.B."/>
            <person name="Munidasa M."/>
            <person name="Nazareth L.V."/>
            <person name="Nelson J."/>
            <person name="Ng B.M."/>
            <person name="Nguyen N.B."/>
            <person name="Nguyen P.Q."/>
            <person name="Nguyen T."/>
            <person name="Obregon M."/>
            <person name="Okwuonu G.O."/>
            <person name="Onwere C.G."/>
            <person name="Orozco G."/>
            <person name="Parra A."/>
            <person name="Patel S."/>
            <person name="Patil S."/>
            <person name="Perez A."/>
            <person name="Perez Y."/>
            <person name="Pham C."/>
            <person name="Primus E.L."/>
            <person name="Pu L.-L."/>
            <person name="Puazo M."/>
            <person name="Qin X."/>
            <person name="Quiroz J.B."/>
            <person name="Reese J."/>
            <person name="Richards S."/>
            <person name="Rives C.M."/>
            <person name="Robberts R."/>
            <person name="Ruiz S.J."/>
            <person name="Ruiz M.J."/>
            <person name="Santibanez J."/>
            <person name="Schneider B.W."/>
            <person name="Sisson I."/>
            <person name="Smith M."/>
            <person name="Sodergren E."/>
            <person name="Song X.-Z."/>
            <person name="Song B.B."/>
            <person name="Summersgill H."/>
            <person name="Thelus R."/>
            <person name="Thornton R.D."/>
            <person name="Trejos Z.Y."/>
            <person name="Usmani K."/>
            <person name="Vattathil S."/>
            <person name="Villasana D."/>
            <person name="Walker D.L."/>
            <person name="Wang S."/>
            <person name="Wang K."/>
            <person name="White C.S."/>
            <person name="Williams A.C."/>
            <person name="Williamson J."/>
            <person name="Wilson K."/>
            <person name="Woghiren I.O."/>
            <person name="Woodworth J.R."/>
            <person name="Worley K.C."/>
            <person name="Wright R.A."/>
            <person name="Wu W."/>
            <person name="Young L."/>
            <person name="Zhang L."/>
            <person name="Zhang J."/>
            <person name="Zhu Y."/>
            <person name="Muzny D.M."/>
            <person name="Weinstock G."/>
            <person name="Gibbs R.A."/>
        </authorList>
    </citation>
    <scope>NUCLEOTIDE SEQUENCE [LARGE SCALE GENOMIC DNA]</scope>
    <source>
        <strain evidence="5">LSR1</strain>
    </source>
</reference>
<evidence type="ECO:0000313" key="4">
    <source>
        <dbReference type="EnsemblMetazoa" id="XP_008181632.1"/>
    </source>
</evidence>
<evidence type="ECO:0000259" key="3">
    <source>
        <dbReference type="Pfam" id="PF00061"/>
    </source>
</evidence>
<evidence type="ECO:0000313" key="5">
    <source>
        <dbReference type="Proteomes" id="UP000007819"/>
    </source>
</evidence>
<dbReference type="InterPro" id="IPR012674">
    <property type="entry name" value="Calycin"/>
</dbReference>
<protein>
    <recommendedName>
        <fullName evidence="3">Lipocalin/cytosolic fatty-acid binding domain-containing protein</fullName>
    </recommendedName>
</protein>
<dbReference type="Proteomes" id="UP000007819">
    <property type="component" value="Chromosome A3"/>
</dbReference>
<dbReference type="AlphaFoldDB" id="A0A8R2F7B1"/>
<dbReference type="InterPro" id="IPR003057">
    <property type="entry name" value="Invtbrt_color"/>
</dbReference>
<keyword evidence="5" id="KW-1185">Reference proteome</keyword>
<dbReference type="RefSeq" id="XP_008181632.1">
    <property type="nucleotide sequence ID" value="XM_008183410.2"/>
</dbReference>
<dbReference type="GeneID" id="100161983"/>
<dbReference type="Gene3D" id="2.40.128.20">
    <property type="match status" value="1"/>
</dbReference>
<proteinExistence type="inferred from homology"/>
<name>A0A8R2F7B1_ACYPI</name>
<accession>A0A8R2F7B1</accession>
<dbReference type="PRINTS" id="PR01273">
    <property type="entry name" value="INVTBRTCOLOR"/>
</dbReference>
<dbReference type="PANTHER" id="PTHR10612:SF49">
    <property type="entry name" value="APOLIPOPROTEIN D-LIKE PROTEIN"/>
    <property type="match status" value="1"/>
</dbReference>
<keyword evidence="1" id="KW-1015">Disulfide bond</keyword>
<dbReference type="InterPro" id="IPR022272">
    <property type="entry name" value="Lipocalin_CS"/>
</dbReference>
<sequence length="294" mass="33070">MSSRVFLGTFLGFTNLLDKFEDRSTLLYPRLKYLRFPIMGLLKITLVLMVSCSSLYSVNCHSYHFGQCPTLEPMTDFSMDKLLGKWYAIQKTSTSSRCLEYNFEKTGEPNAYKLDQMSENSIINVAKSNNYHYVGNLKADPSLPSRMIANFPLSVAGKASFVVFSTDYTNYAGIFSCQKIPLGNRHSVTILSRSKTLDKQYVDKVRNRIASSNVNPFDLTIVDQNNCAHLNTTMRVEINDQTFSSHNIGQAVRKVGSKIGDGVEYVIEGGKKIYKSVSSSETKDNPNSEFELMP</sequence>
<evidence type="ECO:0000256" key="1">
    <source>
        <dbReference type="ARBA" id="ARBA00023157"/>
    </source>
</evidence>
<dbReference type="OrthoDB" id="6728016at2759"/>
<reference evidence="4" key="2">
    <citation type="submission" date="2022-06" db="UniProtKB">
        <authorList>
            <consortium name="EnsemblMetazoa"/>
        </authorList>
    </citation>
    <scope>IDENTIFICATION</scope>
</reference>
<dbReference type="Pfam" id="PF00061">
    <property type="entry name" value="Lipocalin"/>
    <property type="match status" value="1"/>
</dbReference>
<dbReference type="PANTHER" id="PTHR10612">
    <property type="entry name" value="APOLIPOPROTEIN D"/>
    <property type="match status" value="1"/>
</dbReference>
<evidence type="ECO:0000256" key="2">
    <source>
        <dbReference type="RuleBase" id="RU003695"/>
    </source>
</evidence>
<dbReference type="EnsemblMetazoa" id="XM_008183410.3">
    <property type="protein sequence ID" value="XP_008181632.1"/>
    <property type="gene ID" value="LOC100161983"/>
</dbReference>
<dbReference type="GO" id="GO:0031409">
    <property type="term" value="F:pigment binding"/>
    <property type="evidence" value="ECO:0007669"/>
    <property type="project" value="InterPro"/>
</dbReference>
<dbReference type="GO" id="GO:0006629">
    <property type="term" value="P:lipid metabolic process"/>
    <property type="evidence" value="ECO:0007669"/>
    <property type="project" value="TreeGrafter"/>
</dbReference>
<comment type="similarity">
    <text evidence="2">Belongs to the calycin superfamily. Lipocalin family.</text>
</comment>
<dbReference type="GO" id="GO:0000302">
    <property type="term" value="P:response to reactive oxygen species"/>
    <property type="evidence" value="ECO:0007669"/>
    <property type="project" value="TreeGrafter"/>
</dbReference>
<dbReference type="InterPro" id="IPR000566">
    <property type="entry name" value="Lipocln_cytosolic_FA-bd_dom"/>
</dbReference>